<dbReference type="PANTHER" id="PTHR43877">
    <property type="entry name" value="AMINOALKYLPHOSPHONATE N-ACETYLTRANSFERASE-RELATED-RELATED"/>
    <property type="match status" value="1"/>
</dbReference>
<sequence>MLCRRAIYEERADFAGAATHFVDAFWADKAELRTLTREQRRRLQRDQVDEFNRRYGRVSSRRKSSLFVALDDGDSILGCAGVEIEDPLDGTAVEPLMSNLAVAVAGRRQGLAQQLVRACELKARDDWGHATLALVVEERNLKARSLYSKLGYRVVAKDATATTLRPLSDGRIVTETTTTLTMRRNLIVPPLGLARPLAAVALVFALVSRSLPGLIQQNPLTAPLLSSATFVADNLRRLVDQFPPPT</sequence>
<keyword evidence="1" id="KW-0808">Transferase</keyword>
<evidence type="ECO:0000259" key="3">
    <source>
        <dbReference type="PROSITE" id="PS51186"/>
    </source>
</evidence>
<dbReference type="PANTHER" id="PTHR43877:SF2">
    <property type="entry name" value="AMINOALKYLPHOSPHONATE N-ACETYLTRANSFERASE-RELATED"/>
    <property type="match status" value="1"/>
</dbReference>
<accession>A0AAD7UFW1</accession>
<dbReference type="InterPro" id="IPR050832">
    <property type="entry name" value="Bact_Acetyltransf"/>
</dbReference>
<evidence type="ECO:0000256" key="2">
    <source>
        <dbReference type="ARBA" id="ARBA00023315"/>
    </source>
</evidence>
<gene>
    <name evidence="4" type="ORF">CTAYLR_000404</name>
</gene>
<dbReference type="PROSITE" id="PS51186">
    <property type="entry name" value="GNAT"/>
    <property type="match status" value="1"/>
</dbReference>
<dbReference type="SUPFAM" id="SSF55729">
    <property type="entry name" value="Acyl-CoA N-acyltransferases (Nat)"/>
    <property type="match status" value="1"/>
</dbReference>
<evidence type="ECO:0000313" key="5">
    <source>
        <dbReference type="Proteomes" id="UP001230188"/>
    </source>
</evidence>
<dbReference type="CDD" id="cd04301">
    <property type="entry name" value="NAT_SF"/>
    <property type="match status" value="1"/>
</dbReference>
<dbReference type="InterPro" id="IPR000182">
    <property type="entry name" value="GNAT_dom"/>
</dbReference>
<proteinExistence type="predicted"/>
<keyword evidence="5" id="KW-1185">Reference proteome</keyword>
<organism evidence="4 5">
    <name type="scientific">Chrysophaeum taylorii</name>
    <dbReference type="NCBI Taxonomy" id="2483200"/>
    <lineage>
        <taxon>Eukaryota</taxon>
        <taxon>Sar</taxon>
        <taxon>Stramenopiles</taxon>
        <taxon>Ochrophyta</taxon>
        <taxon>Pelagophyceae</taxon>
        <taxon>Pelagomonadales</taxon>
        <taxon>Pelagomonadaceae</taxon>
        <taxon>Chrysophaeum</taxon>
    </lineage>
</organism>
<keyword evidence="2" id="KW-0012">Acyltransferase</keyword>
<dbReference type="InterPro" id="IPR016181">
    <property type="entry name" value="Acyl_CoA_acyltransferase"/>
</dbReference>
<evidence type="ECO:0000313" key="4">
    <source>
        <dbReference type="EMBL" id="KAJ8605105.1"/>
    </source>
</evidence>
<protein>
    <recommendedName>
        <fullName evidence="3">N-acetyltransferase domain-containing protein</fullName>
    </recommendedName>
</protein>
<dbReference type="GO" id="GO:0016747">
    <property type="term" value="F:acyltransferase activity, transferring groups other than amino-acyl groups"/>
    <property type="evidence" value="ECO:0007669"/>
    <property type="project" value="InterPro"/>
</dbReference>
<dbReference type="Gene3D" id="3.40.630.30">
    <property type="match status" value="1"/>
</dbReference>
<dbReference type="Pfam" id="PF00583">
    <property type="entry name" value="Acetyltransf_1"/>
    <property type="match status" value="1"/>
</dbReference>
<dbReference type="AlphaFoldDB" id="A0AAD7UFW1"/>
<reference evidence="4" key="1">
    <citation type="submission" date="2023-01" db="EMBL/GenBank/DDBJ databases">
        <title>Metagenome sequencing of chrysophaentin producing Chrysophaeum taylorii.</title>
        <authorList>
            <person name="Davison J."/>
            <person name="Bewley C."/>
        </authorList>
    </citation>
    <scope>NUCLEOTIDE SEQUENCE</scope>
    <source>
        <strain evidence="4">NIES-1699</strain>
    </source>
</reference>
<dbReference type="Proteomes" id="UP001230188">
    <property type="component" value="Unassembled WGS sequence"/>
</dbReference>
<evidence type="ECO:0000256" key="1">
    <source>
        <dbReference type="ARBA" id="ARBA00022679"/>
    </source>
</evidence>
<comment type="caution">
    <text evidence="4">The sequence shown here is derived from an EMBL/GenBank/DDBJ whole genome shotgun (WGS) entry which is preliminary data.</text>
</comment>
<name>A0AAD7UFW1_9STRA</name>
<feature type="domain" description="N-acetyltransferase" evidence="3">
    <location>
        <begin position="19"/>
        <end position="187"/>
    </location>
</feature>
<dbReference type="EMBL" id="JAQMWT010000317">
    <property type="protein sequence ID" value="KAJ8605105.1"/>
    <property type="molecule type" value="Genomic_DNA"/>
</dbReference>